<evidence type="ECO:0000313" key="2">
    <source>
        <dbReference type="Proteomes" id="UP000054324"/>
    </source>
</evidence>
<accession>A0A074YYP6</accession>
<keyword evidence="2" id="KW-1185">Reference proteome</keyword>
<dbReference type="GeneID" id="20330305"/>
<protein>
    <submittedName>
        <fullName evidence="1">Uncharacterized protein</fullName>
    </submittedName>
</protein>
<reference evidence="1 2" key="1">
    <citation type="submission" date="2013-11" db="EMBL/GenBank/DDBJ databases">
        <title>Opisthorchis viverrini - life in the bile duct.</title>
        <authorList>
            <person name="Young N.D."/>
            <person name="Nagarajan N."/>
            <person name="Lin S.J."/>
            <person name="Korhonen P.K."/>
            <person name="Jex A.R."/>
            <person name="Hall R.S."/>
            <person name="Safavi-Hemami H."/>
            <person name="Kaewkong W."/>
            <person name="Bertrand D."/>
            <person name="Gao S."/>
            <person name="Seet Q."/>
            <person name="Wongkham S."/>
            <person name="Teh B.T."/>
            <person name="Wongkham C."/>
            <person name="Intapan P.M."/>
            <person name="Maleewong W."/>
            <person name="Yang X."/>
            <person name="Hu M."/>
            <person name="Wang Z."/>
            <person name="Hofmann A."/>
            <person name="Sternberg P.W."/>
            <person name="Tan P."/>
            <person name="Wang J."/>
            <person name="Gasser R.B."/>
        </authorList>
    </citation>
    <scope>NUCLEOTIDE SEQUENCE [LARGE SCALE GENOMIC DNA]</scope>
</reference>
<dbReference type="KEGG" id="ovi:T265_16140"/>
<feature type="non-terminal residue" evidence="1">
    <location>
        <position position="92"/>
    </location>
</feature>
<sequence>MITAASDQCFISWHTDPSQFAVFDNDGDDDAAAEGGTLALWFGDYKVRVYKTTSQKFSLQGDDCAAKHVQVDTELNFVRTPTAPVQMKMDFY</sequence>
<gene>
    <name evidence="1" type="ORF">T265_16140</name>
</gene>
<proteinExistence type="predicted"/>
<organism evidence="1 2">
    <name type="scientific">Opisthorchis viverrini</name>
    <name type="common">Southeast Asian liver fluke</name>
    <dbReference type="NCBI Taxonomy" id="6198"/>
    <lineage>
        <taxon>Eukaryota</taxon>
        <taxon>Metazoa</taxon>
        <taxon>Spiralia</taxon>
        <taxon>Lophotrochozoa</taxon>
        <taxon>Platyhelminthes</taxon>
        <taxon>Trematoda</taxon>
        <taxon>Digenea</taxon>
        <taxon>Opisthorchiida</taxon>
        <taxon>Opisthorchiata</taxon>
        <taxon>Opisthorchiidae</taxon>
        <taxon>Opisthorchis</taxon>
    </lineage>
</organism>
<name>A0A074YYP6_OPIVI</name>
<dbReference type="CTD" id="20330305"/>
<dbReference type="Proteomes" id="UP000054324">
    <property type="component" value="Unassembled WGS sequence"/>
</dbReference>
<dbReference type="RefSeq" id="XP_009177936.1">
    <property type="nucleotide sequence ID" value="XM_009179672.1"/>
</dbReference>
<dbReference type="AlphaFoldDB" id="A0A074YYP6"/>
<dbReference type="EMBL" id="KL603617">
    <property type="protein sequence ID" value="KER18317.1"/>
    <property type="molecule type" value="Genomic_DNA"/>
</dbReference>
<evidence type="ECO:0000313" key="1">
    <source>
        <dbReference type="EMBL" id="KER18317.1"/>
    </source>
</evidence>